<dbReference type="RefSeq" id="WP_378260564.1">
    <property type="nucleotide sequence ID" value="NZ_JBHUKR010000004.1"/>
</dbReference>
<dbReference type="Pfam" id="PF16859">
    <property type="entry name" value="TetR_C_11"/>
    <property type="match status" value="1"/>
</dbReference>
<dbReference type="InterPro" id="IPR009057">
    <property type="entry name" value="Homeodomain-like_sf"/>
</dbReference>
<dbReference type="InterPro" id="IPR036271">
    <property type="entry name" value="Tet_transcr_reg_TetR-rel_C_sf"/>
</dbReference>
<keyword evidence="7" id="KW-1185">Reference proteome</keyword>
<evidence type="ECO:0000256" key="2">
    <source>
        <dbReference type="ARBA" id="ARBA00023125"/>
    </source>
</evidence>
<dbReference type="Gene3D" id="1.10.357.10">
    <property type="entry name" value="Tetracycline Repressor, domain 2"/>
    <property type="match status" value="1"/>
</dbReference>
<dbReference type="Proteomes" id="UP001597417">
    <property type="component" value="Unassembled WGS sequence"/>
</dbReference>
<keyword evidence="2 4" id="KW-0238">DNA-binding</keyword>
<dbReference type="SUPFAM" id="SSF46689">
    <property type="entry name" value="Homeodomain-like"/>
    <property type="match status" value="1"/>
</dbReference>
<evidence type="ECO:0000256" key="4">
    <source>
        <dbReference type="PROSITE-ProRule" id="PRU00335"/>
    </source>
</evidence>
<dbReference type="PROSITE" id="PS50977">
    <property type="entry name" value="HTH_TETR_2"/>
    <property type="match status" value="1"/>
</dbReference>
<keyword evidence="1" id="KW-0805">Transcription regulation</keyword>
<evidence type="ECO:0000256" key="1">
    <source>
        <dbReference type="ARBA" id="ARBA00023015"/>
    </source>
</evidence>
<feature type="DNA-binding region" description="H-T-H motif" evidence="4">
    <location>
        <begin position="45"/>
        <end position="64"/>
    </location>
</feature>
<proteinExistence type="predicted"/>
<dbReference type="PANTHER" id="PTHR30055:SF225">
    <property type="entry name" value="TRANSCRIPTIONAL REGULATORY PROTEIN-RELATED"/>
    <property type="match status" value="1"/>
</dbReference>
<feature type="domain" description="HTH tetR-type" evidence="5">
    <location>
        <begin position="22"/>
        <end position="82"/>
    </location>
</feature>
<dbReference type="InterPro" id="IPR011075">
    <property type="entry name" value="TetR_C"/>
</dbReference>
<name>A0ABW5FJG9_9PSEU</name>
<protein>
    <submittedName>
        <fullName evidence="6">TetR/AcrR family transcriptional regulator</fullName>
    </submittedName>
</protein>
<dbReference type="PANTHER" id="PTHR30055">
    <property type="entry name" value="HTH-TYPE TRANSCRIPTIONAL REGULATOR RUTR"/>
    <property type="match status" value="1"/>
</dbReference>
<organism evidence="6 7">
    <name type="scientific">Amycolatopsis pigmentata</name>
    <dbReference type="NCBI Taxonomy" id="450801"/>
    <lineage>
        <taxon>Bacteria</taxon>
        <taxon>Bacillati</taxon>
        <taxon>Actinomycetota</taxon>
        <taxon>Actinomycetes</taxon>
        <taxon>Pseudonocardiales</taxon>
        <taxon>Pseudonocardiaceae</taxon>
        <taxon>Amycolatopsis</taxon>
    </lineage>
</organism>
<comment type="caution">
    <text evidence="6">The sequence shown here is derived from an EMBL/GenBank/DDBJ whole genome shotgun (WGS) entry which is preliminary data.</text>
</comment>
<gene>
    <name evidence="6" type="ORF">ACFSXZ_01945</name>
</gene>
<accession>A0ABW5FJG9</accession>
<evidence type="ECO:0000313" key="6">
    <source>
        <dbReference type="EMBL" id="MFD2415081.1"/>
    </source>
</evidence>
<dbReference type="EMBL" id="JBHUKR010000004">
    <property type="protein sequence ID" value="MFD2415081.1"/>
    <property type="molecule type" value="Genomic_DNA"/>
</dbReference>
<evidence type="ECO:0000256" key="3">
    <source>
        <dbReference type="ARBA" id="ARBA00023163"/>
    </source>
</evidence>
<sequence length="207" mass="22820">MNPGAGEQAVRDVRKPTRRRGDALTTAIYRTVLDELARTSFEALSFDKIAVAAGTGKAALYRRWSTPAQLVLAALTDPAAGFGETAIQPRTGTLRGDLVVLLEHLVRALDEPRGRALRPLIANRHRHPELFEEVHRLVIRPHQEVLLEVLREGAARDEVAPEQVTARAASVGPRLIVFEAWTRGQVDPAEVEAIVDEVLLPMVSPRR</sequence>
<keyword evidence="3" id="KW-0804">Transcription</keyword>
<dbReference type="InterPro" id="IPR001647">
    <property type="entry name" value="HTH_TetR"/>
</dbReference>
<evidence type="ECO:0000259" key="5">
    <source>
        <dbReference type="PROSITE" id="PS50977"/>
    </source>
</evidence>
<dbReference type="InterPro" id="IPR050109">
    <property type="entry name" value="HTH-type_TetR-like_transc_reg"/>
</dbReference>
<dbReference type="Gene3D" id="1.10.10.60">
    <property type="entry name" value="Homeodomain-like"/>
    <property type="match status" value="1"/>
</dbReference>
<evidence type="ECO:0000313" key="7">
    <source>
        <dbReference type="Proteomes" id="UP001597417"/>
    </source>
</evidence>
<reference evidence="7" key="1">
    <citation type="journal article" date="2019" name="Int. J. Syst. Evol. Microbiol.">
        <title>The Global Catalogue of Microorganisms (GCM) 10K type strain sequencing project: providing services to taxonomists for standard genome sequencing and annotation.</title>
        <authorList>
            <consortium name="The Broad Institute Genomics Platform"/>
            <consortium name="The Broad Institute Genome Sequencing Center for Infectious Disease"/>
            <person name="Wu L."/>
            <person name="Ma J."/>
        </authorList>
    </citation>
    <scope>NUCLEOTIDE SEQUENCE [LARGE SCALE GENOMIC DNA]</scope>
    <source>
        <strain evidence="7">CGMCC 4.7645</strain>
    </source>
</reference>
<dbReference type="SUPFAM" id="SSF48498">
    <property type="entry name" value="Tetracyclin repressor-like, C-terminal domain"/>
    <property type="match status" value="1"/>
</dbReference>
<dbReference type="Pfam" id="PF00440">
    <property type="entry name" value="TetR_N"/>
    <property type="match status" value="1"/>
</dbReference>